<evidence type="ECO:0000313" key="2">
    <source>
        <dbReference type="EMBL" id="MBS2099811.1"/>
    </source>
</evidence>
<keyword evidence="1" id="KW-0812">Transmembrane</keyword>
<reference evidence="2 3" key="1">
    <citation type="journal article" date="2015" name="Int. J. Syst. Evol. Microbiol.">
        <title>Carboxylicivirga linearis sp. nov., isolated from a sea cucumber culture pond.</title>
        <authorList>
            <person name="Wang F.Q."/>
            <person name="Zhou Y.X."/>
            <person name="Lin X.Z."/>
            <person name="Chen G.J."/>
            <person name="Du Z.J."/>
        </authorList>
    </citation>
    <scope>NUCLEOTIDE SEQUENCE [LARGE SCALE GENOMIC DNA]</scope>
    <source>
        <strain evidence="2 3">FB218</strain>
    </source>
</reference>
<feature type="transmembrane region" description="Helical" evidence="1">
    <location>
        <begin position="16"/>
        <end position="36"/>
    </location>
</feature>
<keyword evidence="1" id="KW-0472">Membrane</keyword>
<keyword evidence="1" id="KW-1133">Transmembrane helix</keyword>
<comment type="caution">
    <text evidence="2">The sequence shown here is derived from an EMBL/GenBank/DDBJ whole genome shotgun (WGS) entry which is preliminary data.</text>
</comment>
<evidence type="ECO:0000256" key="1">
    <source>
        <dbReference type="SAM" id="Phobius"/>
    </source>
</evidence>
<dbReference type="Pfam" id="PF16250">
    <property type="entry name" value="DUF4907"/>
    <property type="match status" value="1"/>
</dbReference>
<gene>
    <name evidence="2" type="ORF">KEM10_16090</name>
</gene>
<dbReference type="Proteomes" id="UP000708576">
    <property type="component" value="Unassembled WGS sequence"/>
</dbReference>
<proteinExistence type="predicted"/>
<name>A0ABS5JZI1_9BACT</name>
<dbReference type="InterPro" id="IPR032593">
    <property type="entry name" value="DUF4907"/>
</dbReference>
<keyword evidence="3" id="KW-1185">Reference proteome</keyword>
<accession>A0ABS5JZI1</accession>
<protein>
    <submittedName>
        <fullName evidence="2">DUF4907 domain-containing protein</fullName>
    </submittedName>
</protein>
<dbReference type="EMBL" id="JAGUCO010000015">
    <property type="protein sequence ID" value="MBS2099811.1"/>
    <property type="molecule type" value="Genomic_DNA"/>
</dbReference>
<evidence type="ECO:0000313" key="3">
    <source>
        <dbReference type="Proteomes" id="UP000708576"/>
    </source>
</evidence>
<organism evidence="2 3">
    <name type="scientific">Carboxylicivirga linearis</name>
    <dbReference type="NCBI Taxonomy" id="1628157"/>
    <lineage>
        <taxon>Bacteria</taxon>
        <taxon>Pseudomonadati</taxon>
        <taxon>Bacteroidota</taxon>
        <taxon>Bacteroidia</taxon>
        <taxon>Marinilabiliales</taxon>
        <taxon>Marinilabiliaceae</taxon>
        <taxon>Carboxylicivirga</taxon>
    </lineage>
</organism>
<dbReference type="RefSeq" id="WP_212217053.1">
    <property type="nucleotide sequence ID" value="NZ_JAGUCO010000015.1"/>
</dbReference>
<sequence length="117" mass="13381">MQSKTMMINGVRKYKYYHFLAIALVIFLIPVIMYGLNTDGTVKSKIISLDEGYGYEIVVNDKVFIHQEYMPGVKGYKLFESKEDAQKVADIVIKKLNNNESPKVCTEELIKAGLIQR</sequence>